<dbReference type="EMBL" id="KI277655">
    <property type="protein sequence ID" value="ESA20099.1"/>
    <property type="molecule type" value="Genomic_DNA"/>
</dbReference>
<evidence type="ECO:0000313" key="2">
    <source>
        <dbReference type="EMBL" id="ESA20099.1"/>
    </source>
</evidence>
<evidence type="ECO:0000256" key="1">
    <source>
        <dbReference type="SAM" id="MobiDB-lite"/>
    </source>
</evidence>
<protein>
    <submittedName>
        <fullName evidence="2">Uncharacterized protein</fullName>
    </submittedName>
</protein>
<accession>U9UI73</accession>
<sequence>MFHGFSNSLRTFPGIKDHASTDPNFYINEFQWNKTSADVVVLQQSRARKSNSKERGKAEPSLSKATSKLVQRCRNNGKAMMDRNSSIRSLRRKAKNSAQPFFREGRSL</sequence>
<feature type="region of interest" description="Disordered" evidence="1">
    <location>
        <begin position="81"/>
        <end position="108"/>
    </location>
</feature>
<gene>
    <name evidence="2" type="ORF">GLOINDRAFT_18889</name>
</gene>
<name>U9UI73_RHIID</name>
<reference evidence="2" key="1">
    <citation type="submission" date="2013-07" db="EMBL/GenBank/DDBJ databases">
        <title>The genome of an arbuscular mycorrhizal fungus provides insights into the evolution of the oldest plant symbiosis.</title>
        <authorList>
            <consortium name="DOE Joint Genome Institute"/>
            <person name="Tisserant E."/>
            <person name="Malbreil M."/>
            <person name="Kuo A."/>
            <person name="Kohler A."/>
            <person name="Symeonidi A."/>
            <person name="Balestrini R."/>
            <person name="Charron P."/>
            <person name="Duensing N."/>
            <person name="Frei-dit-Frey N."/>
            <person name="Gianinazzi-Pearson V."/>
            <person name="Gilbert B."/>
            <person name="Handa Y."/>
            <person name="Hijri M."/>
            <person name="Kaul R."/>
            <person name="Kawaguchi M."/>
            <person name="Krajinski F."/>
            <person name="Lammers P."/>
            <person name="Lapierre D."/>
            <person name="Masclaux F.G."/>
            <person name="Murat C."/>
            <person name="Morin E."/>
            <person name="Ndikumana S."/>
            <person name="Pagni M."/>
            <person name="Petitpierre D."/>
            <person name="Requena N."/>
            <person name="Rosikiewicz P."/>
            <person name="Riley R."/>
            <person name="Saito K."/>
            <person name="San Clemente H."/>
            <person name="Shapiro H."/>
            <person name="van Tuinen D."/>
            <person name="Becard G."/>
            <person name="Bonfante P."/>
            <person name="Paszkowski U."/>
            <person name="Shachar-Hill Y."/>
            <person name="Young J.P."/>
            <person name="Sanders I.R."/>
            <person name="Henrissat B."/>
            <person name="Rensing S.A."/>
            <person name="Grigoriev I.V."/>
            <person name="Corradi N."/>
            <person name="Roux C."/>
            <person name="Martin F."/>
        </authorList>
    </citation>
    <scope>NUCLEOTIDE SEQUENCE</scope>
    <source>
        <strain evidence="2">DAOM 197198</strain>
    </source>
</reference>
<proteinExistence type="predicted"/>
<dbReference type="AlphaFoldDB" id="U9UI73"/>
<dbReference type="HOGENOM" id="CLU_2198321_0_0_1"/>
<organism evidence="2">
    <name type="scientific">Rhizophagus irregularis (strain DAOM 181602 / DAOM 197198 / MUCL 43194)</name>
    <name type="common">Arbuscular mycorrhizal fungus</name>
    <name type="synonym">Glomus intraradices</name>
    <dbReference type="NCBI Taxonomy" id="747089"/>
    <lineage>
        <taxon>Eukaryota</taxon>
        <taxon>Fungi</taxon>
        <taxon>Fungi incertae sedis</taxon>
        <taxon>Mucoromycota</taxon>
        <taxon>Glomeromycotina</taxon>
        <taxon>Glomeromycetes</taxon>
        <taxon>Glomerales</taxon>
        <taxon>Glomeraceae</taxon>
        <taxon>Rhizophagus</taxon>
    </lineage>
</organism>
<feature type="region of interest" description="Disordered" evidence="1">
    <location>
        <begin position="45"/>
        <end position="69"/>
    </location>
</feature>